<protein>
    <submittedName>
        <fullName evidence="3">Quinoprotein glucose dehydrogenase</fullName>
    </submittedName>
</protein>
<dbReference type="SUPFAM" id="SSF50952">
    <property type="entry name" value="Soluble quinoprotein glucose dehydrogenase"/>
    <property type="match status" value="1"/>
</dbReference>
<reference evidence="3 4" key="1">
    <citation type="journal article" date="2015" name="Nature">
        <title>rRNA introns, odd ribosomes, and small enigmatic genomes across a large radiation of phyla.</title>
        <authorList>
            <person name="Brown C.T."/>
            <person name="Hug L.A."/>
            <person name="Thomas B.C."/>
            <person name="Sharon I."/>
            <person name="Castelle C.J."/>
            <person name="Singh A."/>
            <person name="Wilkins M.J."/>
            <person name="Williams K.H."/>
            <person name="Banfield J.F."/>
        </authorList>
    </citation>
    <scope>NUCLEOTIDE SEQUENCE [LARGE SCALE GENOMIC DNA]</scope>
</reference>
<dbReference type="AlphaFoldDB" id="A0A837I4I5"/>
<accession>A0A837I4I5</accession>
<dbReference type="InterPro" id="IPR011042">
    <property type="entry name" value="6-blade_b-propeller_TolB-like"/>
</dbReference>
<feature type="domain" description="Glucose/Sorbosone dehydrogenase" evidence="2">
    <location>
        <begin position="53"/>
        <end position="351"/>
    </location>
</feature>
<dbReference type="InterPro" id="IPR012938">
    <property type="entry name" value="Glc/Sorbosone_DH"/>
</dbReference>
<proteinExistence type="predicted"/>
<feature type="transmembrane region" description="Helical" evidence="1">
    <location>
        <begin position="6"/>
        <end position="23"/>
    </location>
</feature>
<keyword evidence="1" id="KW-1133">Transmembrane helix</keyword>
<dbReference type="EMBL" id="LCHK01000011">
    <property type="protein sequence ID" value="KKT32649.1"/>
    <property type="molecule type" value="Genomic_DNA"/>
</dbReference>
<dbReference type="Proteomes" id="UP000034012">
    <property type="component" value="Unassembled WGS sequence"/>
</dbReference>
<keyword evidence="1" id="KW-0472">Membrane</keyword>
<evidence type="ECO:0000256" key="1">
    <source>
        <dbReference type="SAM" id="Phobius"/>
    </source>
</evidence>
<evidence type="ECO:0000313" key="4">
    <source>
        <dbReference type="Proteomes" id="UP000034012"/>
    </source>
</evidence>
<dbReference type="Gene3D" id="2.120.10.30">
    <property type="entry name" value="TolB, C-terminal domain"/>
    <property type="match status" value="1"/>
</dbReference>
<evidence type="ECO:0000313" key="3">
    <source>
        <dbReference type="EMBL" id="KKT32649.1"/>
    </source>
</evidence>
<keyword evidence="1" id="KW-0812">Transmembrane</keyword>
<evidence type="ECO:0000259" key="2">
    <source>
        <dbReference type="Pfam" id="PF07995"/>
    </source>
</evidence>
<gene>
    <name evidence="3" type="ORF">UW20_C0011G0019</name>
</gene>
<comment type="caution">
    <text evidence="3">The sequence shown here is derived from an EMBL/GenBank/DDBJ whole genome shotgun (WGS) entry which is preliminary data.</text>
</comment>
<dbReference type="Pfam" id="PF07995">
    <property type="entry name" value="GSDH"/>
    <property type="match status" value="1"/>
</dbReference>
<dbReference type="InterPro" id="IPR011041">
    <property type="entry name" value="Quinoprot_gluc/sorb_DH_b-prop"/>
</dbReference>
<name>A0A837I4I5_9BACT</name>
<dbReference type="PANTHER" id="PTHR19328:SF13">
    <property type="entry name" value="HIPL1 PROTEIN"/>
    <property type="match status" value="1"/>
</dbReference>
<dbReference type="PANTHER" id="PTHR19328">
    <property type="entry name" value="HEDGEHOG-INTERACTING PROTEIN"/>
    <property type="match status" value="1"/>
</dbReference>
<sequence length="369" mass="40534">MQKNKVIIITLLLVSAGAFLYFFNKKQDRSENKSAPETTIVNSAGAEIVAQNLDIPWEIAFLPGGEMLVTERSGKLLKIGAQTKTVKKIEGVKHIGEGGLLGLSLHPDFVKNNYIYLYSTTQDSSGISNRVERYKFENDTLTDRKVILEGIKGSVNHDGGRIAFGPDGYLYVTTGDAGSPDLAQDKNSLNGKILRITEEGDIPSDNPFGNEVYSLGHRNPQGLAWDEKGVLWETEHGPSGLETGNDEINIIYKGGNYGWPTIKGDETREGLISPVIQSGTEETWAPSGMAYYKGSLFFSGLRGESLFQVKIKNDNSLVLTSHFKKEYGRIRAVVLGPDGYIYFSTSNNDGRGRAKSGDDKIFKVDPRPL</sequence>
<organism evidence="3 4">
    <name type="scientific">Candidatus Woesebacteria bacterium GW2011_GWB1_44_11</name>
    <dbReference type="NCBI Taxonomy" id="1618579"/>
    <lineage>
        <taxon>Bacteria</taxon>
        <taxon>Candidatus Woeseibacteriota</taxon>
    </lineage>
</organism>